<gene>
    <name evidence="1" type="ORF">AWB69_02834</name>
</gene>
<dbReference type="RefSeq" id="WP_062085487.1">
    <property type="nucleotide sequence ID" value="NZ_FCOK02000015.1"/>
</dbReference>
<reference evidence="1 2" key="1">
    <citation type="submission" date="2016-01" db="EMBL/GenBank/DDBJ databases">
        <authorList>
            <person name="Oliw E.H."/>
        </authorList>
    </citation>
    <scope>NUCLEOTIDE SEQUENCE [LARGE SCALE GENOMIC DNA]</scope>
    <source>
        <strain evidence="1">LMG 27134</strain>
    </source>
</reference>
<evidence type="ECO:0000313" key="2">
    <source>
        <dbReference type="Proteomes" id="UP000054683"/>
    </source>
</evidence>
<dbReference type="EMBL" id="FCOK02000015">
    <property type="protein sequence ID" value="SAL32485.1"/>
    <property type="molecule type" value="Genomic_DNA"/>
</dbReference>
<dbReference type="OrthoDB" id="9006051at2"/>
<sequence length="139" mass="14759">MKNYFTAGDLPYSVAIMLCLATYLMGHQAATPAKNVAVVEKGAVILEATLDRPNLSEAQIKAQVSEPIKAVLRRYQKNGYVVIDTSRNDQGEITVAAIPPNTIDITNELRTAVHLPIQKPALAAPPAGASNAAAVGNHE</sequence>
<proteinExistence type="predicted"/>
<dbReference type="Proteomes" id="UP000054683">
    <property type="component" value="Unassembled WGS sequence"/>
</dbReference>
<organism evidence="1 2">
    <name type="scientific">Caballeronia udeis</name>
    <dbReference type="NCBI Taxonomy" id="1232866"/>
    <lineage>
        <taxon>Bacteria</taxon>
        <taxon>Pseudomonadati</taxon>
        <taxon>Pseudomonadota</taxon>
        <taxon>Betaproteobacteria</taxon>
        <taxon>Burkholderiales</taxon>
        <taxon>Burkholderiaceae</taxon>
        <taxon>Caballeronia</taxon>
    </lineage>
</organism>
<protein>
    <submittedName>
        <fullName evidence="1">Uncharacterized protein</fullName>
    </submittedName>
</protein>
<dbReference type="AlphaFoldDB" id="A0A158GK51"/>
<evidence type="ECO:0000313" key="1">
    <source>
        <dbReference type="EMBL" id="SAL32485.1"/>
    </source>
</evidence>
<accession>A0A158GK51</accession>
<name>A0A158GK51_9BURK</name>